<dbReference type="InterPro" id="IPR000210">
    <property type="entry name" value="BTB/POZ_dom"/>
</dbReference>
<dbReference type="Pfam" id="PF07707">
    <property type="entry name" value="BACK"/>
    <property type="match status" value="1"/>
</dbReference>
<dbReference type="SUPFAM" id="SSF54695">
    <property type="entry name" value="POZ domain"/>
    <property type="match status" value="1"/>
</dbReference>
<evidence type="ECO:0000313" key="4">
    <source>
        <dbReference type="EMBL" id="KAF4090147.1"/>
    </source>
</evidence>
<sequence length="601" mass="68832">MLEFCDAGILEVPVFKKQPCVNYSSDRPDTSSEKEMSEDRTLWGILNDMRLKEELCDVVLRVDEVEFKAHKIILCARSPYFRRWSSSDQTVYTITNVSPVIMELIIHYIYTQDIRVTTDNVQALLVMANYLLMQDLVHSCYDFLKAHLSPENCLGIWQYANTHSFSELQDQAYAYMLHHFEDVVRSPLSKFLELNVEQLGGILERDELNVKQEKTAFRAIIKWIEHEPDIRMRHIVNLLLKVRLALIDQEYVLENIKIHPLLSSSLECQAIITRTMKTMFYINRVGHNNGCPDPLARPRLPYSILFAISGFSDASPTNIVETYNSKMDSWMCISSREERARAFHGTVFLDGFVYIVGGVDIKEFFNTVSKFNPLDGTWNEVAPMNSRRCFVSVAMLDGYIYAMGGFDGKDWLNTAERYQPSTNQWSLIPSMHEVRSDASATPLLGKIYICGGYNGYGCLFTAECFDPRYDQWTQIKPMHIQRSGVSVIALNNQVFAIGGFDGAHHLQSVEAYNPCTMSWRMAASMFYKRSNFGVEVMDGRLYVVGGYSSEGTTCNCEYYDEESDDWFHIQDMNIFRSALSCCVISGLSNVTDYTIAYDDLL</sequence>
<evidence type="ECO:0000256" key="2">
    <source>
        <dbReference type="ARBA" id="ARBA00022737"/>
    </source>
</evidence>
<dbReference type="SUPFAM" id="SSF117281">
    <property type="entry name" value="Kelch motif"/>
    <property type="match status" value="1"/>
</dbReference>
<keyword evidence="5" id="KW-1185">Reference proteome</keyword>
<dbReference type="Gene3D" id="2.120.10.80">
    <property type="entry name" value="Kelch-type beta propeller"/>
    <property type="match status" value="2"/>
</dbReference>
<dbReference type="SMART" id="SM00875">
    <property type="entry name" value="BACK"/>
    <property type="match status" value="1"/>
</dbReference>
<reference evidence="4 5" key="1">
    <citation type="submission" date="2020-02" db="EMBL/GenBank/DDBJ databases">
        <title>A chromosome-scale genome assembly of the black bullhead catfish (Ameiurus melas).</title>
        <authorList>
            <person name="Wen M."/>
            <person name="Zham M."/>
            <person name="Cabau C."/>
            <person name="Klopp C."/>
            <person name="Donnadieu C."/>
            <person name="Roques C."/>
            <person name="Bouchez O."/>
            <person name="Lampietro C."/>
            <person name="Jouanno E."/>
            <person name="Herpin A."/>
            <person name="Louis A."/>
            <person name="Berthelot C."/>
            <person name="Parey E."/>
            <person name="Roest-Crollius H."/>
            <person name="Braasch I."/>
            <person name="Postlethwait J."/>
            <person name="Robinson-Rechavi M."/>
            <person name="Echchiki A."/>
            <person name="Begum T."/>
            <person name="Montfort J."/>
            <person name="Schartl M."/>
            <person name="Bobe J."/>
            <person name="Guiguen Y."/>
        </authorList>
    </citation>
    <scope>NUCLEOTIDE SEQUENCE [LARGE SCALE GENOMIC DNA]</scope>
    <source>
        <strain evidence="4">M_S1</strain>
        <tissue evidence="4">Blood</tissue>
    </source>
</reference>
<evidence type="ECO:0000259" key="3">
    <source>
        <dbReference type="PROSITE" id="PS50097"/>
    </source>
</evidence>
<dbReference type="PANTHER" id="PTHR24412">
    <property type="entry name" value="KELCH PROTEIN"/>
    <property type="match status" value="1"/>
</dbReference>
<dbReference type="Gene3D" id="3.30.710.10">
    <property type="entry name" value="Potassium Channel Kv1.1, Chain A"/>
    <property type="match status" value="1"/>
</dbReference>
<dbReference type="InterPro" id="IPR011333">
    <property type="entry name" value="SKP1/BTB/POZ_sf"/>
</dbReference>
<evidence type="ECO:0000313" key="5">
    <source>
        <dbReference type="Proteomes" id="UP000593565"/>
    </source>
</evidence>
<dbReference type="PIRSF" id="PIRSF037037">
    <property type="entry name" value="Kelch-like_protein_gigaxonin"/>
    <property type="match status" value="1"/>
</dbReference>
<dbReference type="PROSITE" id="PS50097">
    <property type="entry name" value="BTB"/>
    <property type="match status" value="1"/>
</dbReference>
<dbReference type="FunFam" id="1.25.40.420:FF:000001">
    <property type="entry name" value="Kelch-like family member 12"/>
    <property type="match status" value="1"/>
</dbReference>
<proteinExistence type="predicted"/>
<dbReference type="Pfam" id="PF01344">
    <property type="entry name" value="Kelch_1"/>
    <property type="match status" value="5"/>
</dbReference>
<gene>
    <name evidence="4" type="ORF">AMELA_G00048570</name>
</gene>
<dbReference type="EMBL" id="JAAGNN010000004">
    <property type="protein sequence ID" value="KAF4090147.1"/>
    <property type="molecule type" value="Genomic_DNA"/>
</dbReference>
<dbReference type="PANTHER" id="PTHR24412:SF172">
    <property type="entry name" value="KELCH-LIKE PROTEIN 10"/>
    <property type="match status" value="1"/>
</dbReference>
<dbReference type="InterPro" id="IPR017096">
    <property type="entry name" value="BTB-kelch_protein"/>
</dbReference>
<dbReference type="Proteomes" id="UP000593565">
    <property type="component" value="Unassembled WGS sequence"/>
</dbReference>
<dbReference type="Pfam" id="PF00651">
    <property type="entry name" value="BTB"/>
    <property type="match status" value="1"/>
</dbReference>
<dbReference type="OrthoDB" id="191037at2759"/>
<dbReference type="InterPro" id="IPR015915">
    <property type="entry name" value="Kelch-typ_b-propeller"/>
</dbReference>
<evidence type="ECO:0000256" key="1">
    <source>
        <dbReference type="ARBA" id="ARBA00022441"/>
    </source>
</evidence>
<dbReference type="SMART" id="SM00225">
    <property type="entry name" value="BTB"/>
    <property type="match status" value="1"/>
</dbReference>
<organism evidence="4 5">
    <name type="scientific">Ameiurus melas</name>
    <name type="common">Black bullhead</name>
    <name type="synonym">Silurus melas</name>
    <dbReference type="NCBI Taxonomy" id="219545"/>
    <lineage>
        <taxon>Eukaryota</taxon>
        <taxon>Metazoa</taxon>
        <taxon>Chordata</taxon>
        <taxon>Craniata</taxon>
        <taxon>Vertebrata</taxon>
        <taxon>Euteleostomi</taxon>
        <taxon>Actinopterygii</taxon>
        <taxon>Neopterygii</taxon>
        <taxon>Teleostei</taxon>
        <taxon>Ostariophysi</taxon>
        <taxon>Siluriformes</taxon>
        <taxon>Ictaluridae</taxon>
        <taxon>Ameiurus</taxon>
    </lineage>
</organism>
<dbReference type="InterPro" id="IPR006652">
    <property type="entry name" value="Kelch_1"/>
</dbReference>
<keyword evidence="2" id="KW-0677">Repeat</keyword>
<protein>
    <recommendedName>
        <fullName evidence="3">BTB domain-containing protein</fullName>
    </recommendedName>
</protein>
<dbReference type="AlphaFoldDB" id="A0A7J6B6R6"/>
<comment type="caution">
    <text evidence="4">The sequence shown here is derived from an EMBL/GenBank/DDBJ whole genome shotgun (WGS) entry which is preliminary data.</text>
</comment>
<accession>A0A7J6B6R6</accession>
<name>A0A7J6B6R6_AMEME</name>
<dbReference type="InterPro" id="IPR011705">
    <property type="entry name" value="BACK"/>
</dbReference>
<keyword evidence="1" id="KW-0880">Kelch repeat</keyword>
<dbReference type="SMART" id="SM00612">
    <property type="entry name" value="Kelch"/>
    <property type="match status" value="6"/>
</dbReference>
<dbReference type="Gene3D" id="1.25.40.420">
    <property type="match status" value="1"/>
</dbReference>
<feature type="domain" description="BTB" evidence="3">
    <location>
        <begin position="56"/>
        <end position="118"/>
    </location>
</feature>